<proteinExistence type="predicted"/>
<gene>
    <name evidence="4" type="ORF">AVDCRST_MAG30-883</name>
</gene>
<evidence type="ECO:0000256" key="1">
    <source>
        <dbReference type="ARBA" id="ARBA00022676"/>
    </source>
</evidence>
<name>A0A6J4RVX2_9ACTN</name>
<dbReference type="AlphaFoldDB" id="A0A6J4RVX2"/>
<dbReference type="InterPro" id="IPR001296">
    <property type="entry name" value="Glyco_trans_1"/>
</dbReference>
<accession>A0A6J4RVX2</accession>
<evidence type="ECO:0000259" key="3">
    <source>
        <dbReference type="Pfam" id="PF00534"/>
    </source>
</evidence>
<evidence type="ECO:0000256" key="2">
    <source>
        <dbReference type="ARBA" id="ARBA00022679"/>
    </source>
</evidence>
<dbReference type="Gene3D" id="3.40.50.2000">
    <property type="entry name" value="Glycogen Phosphorylase B"/>
    <property type="match status" value="2"/>
</dbReference>
<dbReference type="PANTHER" id="PTHR12526">
    <property type="entry name" value="GLYCOSYLTRANSFERASE"/>
    <property type="match status" value="1"/>
</dbReference>
<protein>
    <recommendedName>
        <fullName evidence="3">Glycosyl transferase family 1 domain-containing protein</fullName>
    </recommendedName>
</protein>
<keyword evidence="1" id="KW-0328">Glycosyltransferase</keyword>
<keyword evidence="2" id="KW-0808">Transferase</keyword>
<organism evidence="4">
    <name type="scientific">uncultured Solirubrobacteraceae bacterium</name>
    <dbReference type="NCBI Taxonomy" id="1162706"/>
    <lineage>
        <taxon>Bacteria</taxon>
        <taxon>Bacillati</taxon>
        <taxon>Actinomycetota</taxon>
        <taxon>Thermoleophilia</taxon>
        <taxon>Solirubrobacterales</taxon>
        <taxon>Solirubrobacteraceae</taxon>
        <taxon>environmental samples</taxon>
    </lineage>
</organism>
<evidence type="ECO:0000313" key="4">
    <source>
        <dbReference type="EMBL" id="CAA9482466.1"/>
    </source>
</evidence>
<sequence>DLGTVLGAADVVAVPSTRPDPLPNAALEAAAAGGGVVAAAHGGLPEIVRDGETGVLVPPDDPRALALALAALRDDPTRARRLGEAAARDVRERFAPARLLAGVQAVYESLT</sequence>
<feature type="domain" description="Glycosyl transferase family 1" evidence="3">
    <location>
        <begin position="2"/>
        <end position="87"/>
    </location>
</feature>
<reference evidence="4" key="1">
    <citation type="submission" date="2020-02" db="EMBL/GenBank/DDBJ databases">
        <authorList>
            <person name="Meier V. D."/>
        </authorList>
    </citation>
    <scope>NUCLEOTIDE SEQUENCE</scope>
    <source>
        <strain evidence="4">AVDCRST_MAG30</strain>
    </source>
</reference>
<dbReference type="PANTHER" id="PTHR12526:SF510">
    <property type="entry name" value="D-INOSITOL 3-PHOSPHATE GLYCOSYLTRANSFERASE"/>
    <property type="match status" value="1"/>
</dbReference>
<dbReference type="SUPFAM" id="SSF53756">
    <property type="entry name" value="UDP-Glycosyltransferase/glycogen phosphorylase"/>
    <property type="match status" value="1"/>
</dbReference>
<dbReference type="EMBL" id="CADCVS010000145">
    <property type="protein sequence ID" value="CAA9482466.1"/>
    <property type="molecule type" value="Genomic_DNA"/>
</dbReference>
<dbReference type="GO" id="GO:0016757">
    <property type="term" value="F:glycosyltransferase activity"/>
    <property type="evidence" value="ECO:0007669"/>
    <property type="project" value="UniProtKB-KW"/>
</dbReference>
<dbReference type="Pfam" id="PF00534">
    <property type="entry name" value="Glycos_transf_1"/>
    <property type="match status" value="1"/>
</dbReference>
<feature type="non-terminal residue" evidence="4">
    <location>
        <position position="1"/>
    </location>
</feature>